<dbReference type="OrthoDB" id="9788101at2"/>
<accession>R9I060</accession>
<dbReference type="InterPro" id="IPR029044">
    <property type="entry name" value="Nucleotide-diphossugar_trans"/>
</dbReference>
<dbReference type="PATRIC" id="fig|1235788.3.peg.3799"/>
<dbReference type="RefSeq" id="WP_016277982.1">
    <property type="nucleotide sequence ID" value="NZ_CAONFL010000040.1"/>
</dbReference>
<dbReference type="EMBL" id="ASSP01000022">
    <property type="protein sequence ID" value="EOS09594.1"/>
    <property type="molecule type" value="Genomic_DNA"/>
</dbReference>
<evidence type="ECO:0000313" key="3">
    <source>
        <dbReference type="Proteomes" id="UP000014200"/>
    </source>
</evidence>
<dbReference type="InterPro" id="IPR050834">
    <property type="entry name" value="Glycosyltransf_2"/>
</dbReference>
<protein>
    <recommendedName>
        <fullName evidence="1">Glycosyltransferase 2-like domain-containing protein</fullName>
    </recommendedName>
</protein>
<name>R9I060_9BACT</name>
<evidence type="ECO:0000313" key="2">
    <source>
        <dbReference type="EMBL" id="EOS09594.1"/>
    </source>
</evidence>
<dbReference type="InterPro" id="IPR001173">
    <property type="entry name" value="Glyco_trans_2-like"/>
</dbReference>
<gene>
    <name evidence="2" type="ORF">C802_03707</name>
</gene>
<dbReference type="SUPFAM" id="SSF53448">
    <property type="entry name" value="Nucleotide-diphospho-sugar transferases"/>
    <property type="match status" value="1"/>
</dbReference>
<dbReference type="Pfam" id="PF00535">
    <property type="entry name" value="Glycos_transf_2"/>
    <property type="match status" value="1"/>
</dbReference>
<evidence type="ECO:0000259" key="1">
    <source>
        <dbReference type="Pfam" id="PF00535"/>
    </source>
</evidence>
<organism evidence="2 3">
    <name type="scientific">Phocaeicola sartorii</name>
    <dbReference type="NCBI Taxonomy" id="671267"/>
    <lineage>
        <taxon>Bacteria</taxon>
        <taxon>Pseudomonadati</taxon>
        <taxon>Bacteroidota</taxon>
        <taxon>Bacteroidia</taxon>
        <taxon>Bacteroidales</taxon>
        <taxon>Bacteroidaceae</taxon>
        <taxon>Phocaeicola</taxon>
    </lineage>
</organism>
<proteinExistence type="predicted"/>
<dbReference type="HOGENOM" id="CLU_025996_21_1_10"/>
<dbReference type="GeneID" id="82154337"/>
<dbReference type="PANTHER" id="PTHR43685">
    <property type="entry name" value="GLYCOSYLTRANSFERASE"/>
    <property type="match status" value="1"/>
</dbReference>
<reference evidence="2 3" key="1">
    <citation type="submission" date="2013-04" db="EMBL/GenBank/DDBJ databases">
        <title>The Genome Sequence of Bacteroides massiliensis dnLKV3.</title>
        <authorList>
            <consortium name="The Broad Institute Genomics Platform"/>
            <consortium name="The Broad Institute Genome Sequencing Center for Infectious Disease"/>
            <person name="Earl A."/>
            <person name="Xavier R."/>
            <person name="Kuhn K."/>
            <person name="Stappenbeck T."/>
            <person name="Walker B."/>
            <person name="Young S."/>
            <person name="Zeng Q."/>
            <person name="Gargeya S."/>
            <person name="Fitzgerald M."/>
            <person name="Haas B."/>
            <person name="Abouelleil A."/>
            <person name="Allen A.W."/>
            <person name="Alvarado L."/>
            <person name="Arachchi H.M."/>
            <person name="Berlin A.M."/>
            <person name="Chapman S.B."/>
            <person name="Gainer-Dewar J."/>
            <person name="Goldberg J."/>
            <person name="Griggs A."/>
            <person name="Gujja S."/>
            <person name="Hansen M."/>
            <person name="Howarth C."/>
            <person name="Imamovic A."/>
            <person name="Ireland A."/>
            <person name="Larimer J."/>
            <person name="McCowan C."/>
            <person name="Murphy C."/>
            <person name="Pearson M."/>
            <person name="Poon T.W."/>
            <person name="Priest M."/>
            <person name="Roberts A."/>
            <person name="Saif S."/>
            <person name="Shea T."/>
            <person name="Sisk P."/>
            <person name="Sykes S."/>
            <person name="Wortman J."/>
            <person name="Nusbaum C."/>
            <person name="Birren B."/>
        </authorList>
    </citation>
    <scope>NUCLEOTIDE SEQUENCE [LARGE SCALE GENOMIC DNA]</scope>
    <source>
        <strain evidence="3">dnLKV3</strain>
    </source>
</reference>
<dbReference type="STRING" id="1235788.C802_03707"/>
<feature type="domain" description="Glycosyltransferase 2-like" evidence="1">
    <location>
        <begin position="6"/>
        <end position="102"/>
    </location>
</feature>
<dbReference type="Gene3D" id="3.90.550.10">
    <property type="entry name" value="Spore Coat Polysaccharide Biosynthesis Protein SpsA, Chain A"/>
    <property type="match status" value="1"/>
</dbReference>
<sequence>MNPLISIVTVCYNSIGEIEDTILSVIDQTYPNVEYIIIDGGSTDGTVNIIKKYVDKIAYWISEPDNGIYDAMNKGIKVAKGEWINFMNSGDRFIASNVLEKIFSSELEGGITFLYSDYYITNFWNRRECVHASREKGIILHQSVIYKKILHERFGNYLVTPNYIVSDYLFFLLIPKSEMNKVDVNISISNQAGVSSGDWCGFQKIVVDYCLNEISIEKTIGKLIVGYLKNIVKKIVRKIIKK</sequence>
<dbReference type="Proteomes" id="UP000014200">
    <property type="component" value="Unassembled WGS sequence"/>
</dbReference>
<keyword evidence="3" id="KW-1185">Reference proteome</keyword>
<dbReference type="AlphaFoldDB" id="R9I060"/>
<comment type="caution">
    <text evidence="2">The sequence shown here is derived from an EMBL/GenBank/DDBJ whole genome shotgun (WGS) entry which is preliminary data.</text>
</comment>
<dbReference type="PANTHER" id="PTHR43685:SF2">
    <property type="entry name" value="GLYCOSYLTRANSFERASE 2-LIKE DOMAIN-CONTAINING PROTEIN"/>
    <property type="match status" value="1"/>
</dbReference>
<dbReference type="CDD" id="cd06433">
    <property type="entry name" value="GT_2_WfgS_like"/>
    <property type="match status" value="1"/>
</dbReference>